<keyword evidence="1" id="KW-0472">Membrane</keyword>
<reference evidence="2" key="1">
    <citation type="submission" date="2014-11" db="EMBL/GenBank/DDBJ databases">
        <authorList>
            <person name="Amaro Gonzalez C."/>
        </authorList>
    </citation>
    <scope>NUCLEOTIDE SEQUENCE</scope>
</reference>
<protein>
    <submittedName>
        <fullName evidence="2">Uncharacterized protein</fullName>
    </submittedName>
</protein>
<name>A0A0E9SKS9_ANGAN</name>
<organism evidence="2">
    <name type="scientific">Anguilla anguilla</name>
    <name type="common">European freshwater eel</name>
    <name type="synonym">Muraena anguilla</name>
    <dbReference type="NCBI Taxonomy" id="7936"/>
    <lineage>
        <taxon>Eukaryota</taxon>
        <taxon>Metazoa</taxon>
        <taxon>Chordata</taxon>
        <taxon>Craniata</taxon>
        <taxon>Vertebrata</taxon>
        <taxon>Euteleostomi</taxon>
        <taxon>Actinopterygii</taxon>
        <taxon>Neopterygii</taxon>
        <taxon>Teleostei</taxon>
        <taxon>Anguilliformes</taxon>
        <taxon>Anguillidae</taxon>
        <taxon>Anguilla</taxon>
    </lineage>
</organism>
<sequence length="36" mass="4331">MVWHTSYKINLFNLVSIGYIPPSVFFFFFRAKQTCK</sequence>
<evidence type="ECO:0000256" key="1">
    <source>
        <dbReference type="SAM" id="Phobius"/>
    </source>
</evidence>
<dbReference type="EMBL" id="GBXM01066583">
    <property type="protein sequence ID" value="JAH41994.1"/>
    <property type="molecule type" value="Transcribed_RNA"/>
</dbReference>
<feature type="transmembrane region" description="Helical" evidence="1">
    <location>
        <begin position="12"/>
        <end position="29"/>
    </location>
</feature>
<proteinExistence type="predicted"/>
<accession>A0A0E9SKS9</accession>
<dbReference type="AlphaFoldDB" id="A0A0E9SKS9"/>
<keyword evidence="1" id="KW-1133">Transmembrane helix</keyword>
<reference evidence="2" key="2">
    <citation type="journal article" date="2015" name="Fish Shellfish Immunol.">
        <title>Early steps in the European eel (Anguilla anguilla)-Vibrio vulnificus interaction in the gills: Role of the RtxA13 toxin.</title>
        <authorList>
            <person name="Callol A."/>
            <person name="Pajuelo D."/>
            <person name="Ebbesson L."/>
            <person name="Teles M."/>
            <person name="MacKenzie S."/>
            <person name="Amaro C."/>
        </authorList>
    </citation>
    <scope>NUCLEOTIDE SEQUENCE</scope>
</reference>
<keyword evidence="1" id="KW-0812">Transmembrane</keyword>
<evidence type="ECO:0000313" key="2">
    <source>
        <dbReference type="EMBL" id="JAH41994.1"/>
    </source>
</evidence>